<keyword evidence="5" id="KW-0670">Pyruvate</keyword>
<dbReference type="InterPro" id="IPR002869">
    <property type="entry name" value="Pyrv_flavodox_OxRed_cen"/>
</dbReference>
<dbReference type="PANTHER" id="PTHR32154">
    <property type="entry name" value="PYRUVATE-FLAVODOXIN OXIDOREDUCTASE-RELATED"/>
    <property type="match status" value="1"/>
</dbReference>
<evidence type="ECO:0000313" key="5">
    <source>
        <dbReference type="EMBL" id="ABE38769.1"/>
    </source>
</evidence>
<dbReference type="GO" id="GO:0006979">
    <property type="term" value="P:response to oxidative stress"/>
    <property type="evidence" value="ECO:0007669"/>
    <property type="project" value="TreeGrafter"/>
</dbReference>
<dbReference type="eggNOG" id="COG1014">
    <property type="taxonomic scope" value="Bacteria"/>
</dbReference>
<dbReference type="Pfam" id="PF17147">
    <property type="entry name" value="PFOR_II"/>
    <property type="match status" value="1"/>
</dbReference>
<evidence type="ECO:0000313" key="6">
    <source>
        <dbReference type="Proteomes" id="UP000001818"/>
    </source>
</evidence>
<dbReference type="SUPFAM" id="SSF52518">
    <property type="entry name" value="Thiamin diphosphate-binding fold (THDP-binding)"/>
    <property type="match status" value="1"/>
</dbReference>
<accession>Q13AX0</accession>
<dbReference type="InterPro" id="IPR022367">
    <property type="entry name" value="2-oxoacid/accept_OxRdtase_asu"/>
</dbReference>
<dbReference type="SUPFAM" id="SSF52922">
    <property type="entry name" value="TK C-terminal domain-like"/>
    <property type="match status" value="1"/>
</dbReference>
<dbReference type="eggNOG" id="COG0674">
    <property type="taxonomic scope" value="Bacteria"/>
</dbReference>
<dbReference type="InterPro" id="IPR050722">
    <property type="entry name" value="Pyruvate:ferred/Flavod_OxRd"/>
</dbReference>
<dbReference type="CDD" id="cd07034">
    <property type="entry name" value="TPP_PYR_PFOR_IOR-alpha_like"/>
    <property type="match status" value="1"/>
</dbReference>
<dbReference type="GO" id="GO:0016903">
    <property type="term" value="F:oxidoreductase activity, acting on the aldehyde or oxo group of donors"/>
    <property type="evidence" value="ECO:0007669"/>
    <property type="project" value="InterPro"/>
</dbReference>
<dbReference type="KEGG" id="rpd:RPD_1532"/>
<dbReference type="FunFam" id="3.40.50.970:FF:000022">
    <property type="entry name" value="2-oxoglutarate ferredoxin oxidoreductase alpha subunit"/>
    <property type="match status" value="1"/>
</dbReference>
<evidence type="ECO:0000259" key="4">
    <source>
        <dbReference type="Pfam" id="PF17147"/>
    </source>
</evidence>
<dbReference type="Proteomes" id="UP000001818">
    <property type="component" value="Chromosome"/>
</dbReference>
<sequence length="577" mass="59878">MSKPLQPTSLSIALTGSGGAGVMTAGQILLDAAAHCGLYGLMTRSSGPQIRGGEAAAMIRLATQPVQTPGDRFDLLLALDFENVERFAAELPLDSGSLIVVDPAAGEVPAFLRASGAAVASVPMAKLAKTIAGGRVAMIALGILAKLTGLPESSIIAAIAASIGRKKPEAMEASANAVRLGASEAPDGGVARLALPAEPRSHPRWSITGNEATGLGALRGGIKFVGGYPITPATEILEWMAGALPQCGGVLMQAEDELASINMIVGASYGGLPSLTATAGPGLSLMIETLGLAVASEIPLVVIDVMRSGPSTGIATKSEQSDLNIAVYGLHGDAPHVVTAPLSIADCLLTAQWSVHLAETLQTPVIMLSDQSLGQTRAVIDRPEDVEFAGKRLVLEGDPTNYQRYAQTESGVSPMAIPGTAGGQYTADGLTHTPRGAPSSQARDHVEQMDKRQRKLDRFDFGAHWAEIDGDGDLAVLTWGSSSGPLREAVAAARAAGIQVRLIALRLISPTQPERLAAALQGVKRVLVIEQNHAGQFWRYLRAHYALPDDVVPIHCPGPLPIRPGEALAHIQQGALA</sequence>
<dbReference type="Pfam" id="PF01558">
    <property type="entry name" value="POR"/>
    <property type="match status" value="1"/>
</dbReference>
<dbReference type="InterPro" id="IPR002880">
    <property type="entry name" value="Pyrv_Fd/Flavodoxin_OxRdtase_N"/>
</dbReference>
<feature type="domain" description="Pyruvate:ferredoxin oxidoreductase core" evidence="4">
    <location>
        <begin position="473"/>
        <end position="543"/>
    </location>
</feature>
<dbReference type="NCBIfam" id="TIGR03710">
    <property type="entry name" value="OAFO_sf"/>
    <property type="match status" value="1"/>
</dbReference>
<dbReference type="Gene3D" id="3.40.920.10">
    <property type="entry name" value="Pyruvate-ferredoxin oxidoreductase, PFOR, domain III"/>
    <property type="match status" value="1"/>
</dbReference>
<name>Q13AX0_RHOPS</name>
<dbReference type="InterPro" id="IPR033412">
    <property type="entry name" value="PFOR_II"/>
</dbReference>
<dbReference type="InterPro" id="IPR029061">
    <property type="entry name" value="THDP-binding"/>
</dbReference>
<organism evidence="5 6">
    <name type="scientific">Rhodopseudomonas palustris (strain BisB5)</name>
    <dbReference type="NCBI Taxonomy" id="316057"/>
    <lineage>
        <taxon>Bacteria</taxon>
        <taxon>Pseudomonadati</taxon>
        <taxon>Pseudomonadota</taxon>
        <taxon>Alphaproteobacteria</taxon>
        <taxon>Hyphomicrobiales</taxon>
        <taxon>Nitrobacteraceae</taxon>
        <taxon>Rhodopseudomonas</taxon>
    </lineage>
</organism>
<dbReference type="InterPro" id="IPR009014">
    <property type="entry name" value="Transketo_C/PFOR_II"/>
</dbReference>
<feature type="domain" description="Pyruvate flavodoxin/ferredoxin oxidoreductase pyrimidine binding" evidence="3">
    <location>
        <begin position="216"/>
        <end position="450"/>
    </location>
</feature>
<dbReference type="InterPro" id="IPR019752">
    <property type="entry name" value="Pyrv/ketoisovalerate_OxRed_cat"/>
</dbReference>
<keyword evidence="1" id="KW-0560">Oxidoreductase</keyword>
<evidence type="ECO:0000259" key="3">
    <source>
        <dbReference type="Pfam" id="PF01855"/>
    </source>
</evidence>
<dbReference type="HOGENOM" id="CLU_017038_1_0_5"/>
<evidence type="ECO:0000256" key="1">
    <source>
        <dbReference type="ARBA" id="ARBA00023002"/>
    </source>
</evidence>
<feature type="domain" description="Pyruvate/ketoisovalerate oxidoreductase catalytic" evidence="2">
    <location>
        <begin position="18"/>
        <end position="182"/>
    </location>
</feature>
<dbReference type="SUPFAM" id="SSF53323">
    <property type="entry name" value="Pyruvate-ferredoxin oxidoreductase, PFOR, domain III"/>
    <property type="match status" value="1"/>
</dbReference>
<evidence type="ECO:0000259" key="2">
    <source>
        <dbReference type="Pfam" id="PF01558"/>
    </source>
</evidence>
<reference evidence="5 6" key="1">
    <citation type="submission" date="2006-03" db="EMBL/GenBank/DDBJ databases">
        <title>Complete sequence of Rhodopseudomonas palustris BisB5.</title>
        <authorList>
            <consortium name="US DOE Joint Genome Institute"/>
            <person name="Copeland A."/>
            <person name="Lucas S."/>
            <person name="Lapidus A."/>
            <person name="Barry K."/>
            <person name="Detter J.C."/>
            <person name="Glavina del Rio T."/>
            <person name="Hammon N."/>
            <person name="Israni S."/>
            <person name="Dalin E."/>
            <person name="Tice H."/>
            <person name="Pitluck S."/>
            <person name="Chain P."/>
            <person name="Malfatti S."/>
            <person name="Shin M."/>
            <person name="Vergez L."/>
            <person name="Schmutz J."/>
            <person name="Larimer F."/>
            <person name="Land M."/>
            <person name="Hauser L."/>
            <person name="Pelletier D.A."/>
            <person name="Kyrpides N."/>
            <person name="Lykidis A."/>
            <person name="Oda Y."/>
            <person name="Harwood C.S."/>
            <person name="Richardson P."/>
        </authorList>
    </citation>
    <scope>NUCLEOTIDE SEQUENCE [LARGE SCALE GENOMIC DNA]</scope>
    <source>
        <strain evidence="5 6">BisB5</strain>
    </source>
</reference>
<dbReference type="BioCyc" id="RPAL316057:RPD_RS07755-MONOMER"/>
<dbReference type="Gene3D" id="3.40.50.970">
    <property type="match status" value="1"/>
</dbReference>
<proteinExistence type="predicted"/>
<dbReference type="Pfam" id="PF01855">
    <property type="entry name" value="POR_N"/>
    <property type="match status" value="1"/>
</dbReference>
<dbReference type="EMBL" id="CP000283">
    <property type="protein sequence ID" value="ABE38769.1"/>
    <property type="molecule type" value="Genomic_DNA"/>
</dbReference>
<dbReference type="Gene3D" id="3.40.50.920">
    <property type="match status" value="1"/>
</dbReference>
<dbReference type="STRING" id="316057.RPD_1532"/>
<dbReference type="PANTHER" id="PTHR32154:SF20">
    <property type="entry name" value="2-OXOGLUTARATE OXIDOREDUCTASE SUBUNIT KORA"/>
    <property type="match status" value="1"/>
</dbReference>
<dbReference type="AlphaFoldDB" id="Q13AX0"/>
<gene>
    <name evidence="5" type="ordered locus">RPD_1532</name>
</gene>
<protein>
    <submittedName>
        <fullName evidence="5">Pyruvate flavodoxin/ferredoxin oxidoreductase-like</fullName>
    </submittedName>
</protein>